<proteinExistence type="predicted"/>
<reference evidence="2" key="1">
    <citation type="journal article" date="2017" name="Front. Plant Sci.">
        <title>Climate Clever Clovers: New Paradigm to Reduce the Environmental Footprint of Ruminants by Breeding Low Methanogenic Forages Utilizing Haplotype Variation.</title>
        <authorList>
            <person name="Kaur P."/>
            <person name="Appels R."/>
            <person name="Bayer P.E."/>
            <person name="Keeble-Gagnere G."/>
            <person name="Wang J."/>
            <person name="Hirakawa H."/>
            <person name="Shirasawa K."/>
            <person name="Vercoe P."/>
            <person name="Stefanova K."/>
            <person name="Durmic Z."/>
            <person name="Nichols P."/>
            <person name="Revell C."/>
            <person name="Isobe S.N."/>
            <person name="Edwards D."/>
            <person name="Erskine W."/>
        </authorList>
    </citation>
    <scope>NUCLEOTIDE SEQUENCE [LARGE SCALE GENOMIC DNA]</scope>
    <source>
        <strain evidence="2">cv. Daliak</strain>
    </source>
</reference>
<evidence type="ECO:0000313" key="1">
    <source>
        <dbReference type="EMBL" id="GAU33235.1"/>
    </source>
</evidence>
<evidence type="ECO:0000313" key="2">
    <source>
        <dbReference type="Proteomes" id="UP000242715"/>
    </source>
</evidence>
<name>A0A2Z6NB72_TRISU</name>
<keyword evidence="2" id="KW-1185">Reference proteome</keyword>
<accession>A0A2Z6NB72</accession>
<dbReference type="Proteomes" id="UP000242715">
    <property type="component" value="Unassembled WGS sequence"/>
</dbReference>
<gene>
    <name evidence="1" type="ORF">TSUD_333580</name>
</gene>
<sequence>MHSWRLLAIAREIAEEEPPTADLAMTDKDAAKGEMVNLVASLRKEKEQNMLEV</sequence>
<protein>
    <submittedName>
        <fullName evidence="1">Uncharacterized protein</fullName>
    </submittedName>
</protein>
<dbReference type="EMBL" id="DF973520">
    <property type="protein sequence ID" value="GAU33235.1"/>
    <property type="molecule type" value="Genomic_DNA"/>
</dbReference>
<dbReference type="AlphaFoldDB" id="A0A2Z6NB72"/>
<organism evidence="1 2">
    <name type="scientific">Trifolium subterraneum</name>
    <name type="common">Subterranean clover</name>
    <dbReference type="NCBI Taxonomy" id="3900"/>
    <lineage>
        <taxon>Eukaryota</taxon>
        <taxon>Viridiplantae</taxon>
        <taxon>Streptophyta</taxon>
        <taxon>Embryophyta</taxon>
        <taxon>Tracheophyta</taxon>
        <taxon>Spermatophyta</taxon>
        <taxon>Magnoliopsida</taxon>
        <taxon>eudicotyledons</taxon>
        <taxon>Gunneridae</taxon>
        <taxon>Pentapetalae</taxon>
        <taxon>rosids</taxon>
        <taxon>fabids</taxon>
        <taxon>Fabales</taxon>
        <taxon>Fabaceae</taxon>
        <taxon>Papilionoideae</taxon>
        <taxon>50 kb inversion clade</taxon>
        <taxon>NPAAA clade</taxon>
        <taxon>Hologalegina</taxon>
        <taxon>IRL clade</taxon>
        <taxon>Trifolieae</taxon>
        <taxon>Trifolium</taxon>
    </lineage>
</organism>